<gene>
    <name evidence="1" type="ORF">H9641_19665</name>
</gene>
<dbReference type="RefSeq" id="WP_191806097.1">
    <property type="nucleotide sequence ID" value="NZ_JACSQF010000034.1"/>
</dbReference>
<dbReference type="Proteomes" id="UP000655570">
    <property type="component" value="Unassembled WGS sequence"/>
</dbReference>
<protein>
    <submittedName>
        <fullName evidence="1">Uncharacterized protein</fullName>
    </submittedName>
</protein>
<keyword evidence="2" id="KW-1185">Reference proteome</keyword>
<name>A0ABR8U5E0_9CELL</name>
<accession>A0ABR8U5E0</accession>
<evidence type="ECO:0000313" key="1">
    <source>
        <dbReference type="EMBL" id="MBD7982918.1"/>
    </source>
</evidence>
<proteinExistence type="predicted"/>
<sequence>MSGIDTTASVDPVNGVVKFPGDRYAQLTLNDQILLNLASSHVESECASAAGVHIDPLDVKPSAVYDISDLFGVWTSDVANRFAFVPPMTQADMKANGISVDRQQADDSSTRTARFYGDLTSDERAIVDECRESDDWQRFNPGNAYKPGPWTQPLADAVEDALTSGESKTVIAEYHGCLDSKGLTPDPESPFAVKGANRTVVSQEQIVLALDVVACKDETDMVQRLADVVAERQAPIITEFEAELVASRVKLDDALTSARTYLAERGVL</sequence>
<evidence type="ECO:0000313" key="2">
    <source>
        <dbReference type="Proteomes" id="UP000655570"/>
    </source>
</evidence>
<comment type="caution">
    <text evidence="1">The sequence shown here is derived from an EMBL/GenBank/DDBJ whole genome shotgun (WGS) entry which is preliminary data.</text>
</comment>
<dbReference type="EMBL" id="JACSQF010000034">
    <property type="protein sequence ID" value="MBD7982918.1"/>
    <property type="molecule type" value="Genomic_DNA"/>
</dbReference>
<organism evidence="1 2">
    <name type="scientific">Oerskovia merdavium</name>
    <dbReference type="NCBI Taxonomy" id="2762227"/>
    <lineage>
        <taxon>Bacteria</taxon>
        <taxon>Bacillati</taxon>
        <taxon>Actinomycetota</taxon>
        <taxon>Actinomycetes</taxon>
        <taxon>Micrococcales</taxon>
        <taxon>Cellulomonadaceae</taxon>
        <taxon>Oerskovia</taxon>
    </lineage>
</organism>
<reference evidence="1 2" key="1">
    <citation type="submission" date="2020-08" db="EMBL/GenBank/DDBJ databases">
        <title>A Genomic Blueprint of the Chicken Gut Microbiome.</title>
        <authorList>
            <person name="Gilroy R."/>
            <person name="Ravi A."/>
            <person name="Getino M."/>
            <person name="Pursley I."/>
            <person name="Horton D.L."/>
            <person name="Alikhan N.-F."/>
            <person name="Baker D."/>
            <person name="Gharbi K."/>
            <person name="Hall N."/>
            <person name="Watson M."/>
            <person name="Adriaenssens E.M."/>
            <person name="Foster-Nyarko E."/>
            <person name="Jarju S."/>
            <person name="Secka A."/>
            <person name="Antonio M."/>
            <person name="Oren A."/>
            <person name="Chaudhuri R."/>
            <person name="La Ragione R.M."/>
            <person name="Hildebrand F."/>
            <person name="Pallen M.J."/>
        </authorList>
    </citation>
    <scope>NUCLEOTIDE SEQUENCE [LARGE SCALE GENOMIC DNA]</scope>
    <source>
        <strain evidence="1 2">Sa2CUA9</strain>
    </source>
</reference>